<dbReference type="PANTHER" id="PTHR30486:SF16">
    <property type="entry name" value="TWITCHING MOTILITY PROTEIN PILT"/>
    <property type="match status" value="1"/>
</dbReference>
<evidence type="ECO:0000256" key="1">
    <source>
        <dbReference type="ARBA" id="ARBA00006611"/>
    </source>
</evidence>
<dbReference type="EMBL" id="CP121689">
    <property type="protein sequence ID" value="WZL75355.1"/>
    <property type="molecule type" value="Genomic_DNA"/>
</dbReference>
<dbReference type="InterPro" id="IPR027417">
    <property type="entry name" value="P-loop_NTPase"/>
</dbReference>
<dbReference type="Gene3D" id="3.40.50.300">
    <property type="entry name" value="P-loop containing nucleotide triphosphate hydrolases"/>
    <property type="match status" value="1"/>
</dbReference>
<name>A0ABZ2YCD9_9BACT</name>
<organism evidence="3 4">
    <name type="scientific">Thermatribacter velox</name>
    <dbReference type="NCBI Taxonomy" id="3039681"/>
    <lineage>
        <taxon>Bacteria</taxon>
        <taxon>Pseudomonadati</taxon>
        <taxon>Atribacterota</taxon>
        <taxon>Atribacteria</taxon>
        <taxon>Atribacterales</taxon>
        <taxon>Thermatribacteraceae</taxon>
        <taxon>Thermatribacter</taxon>
    </lineage>
</organism>
<keyword evidence="4" id="KW-1185">Reference proteome</keyword>
<dbReference type="Pfam" id="PF00437">
    <property type="entry name" value="T2SSE"/>
    <property type="match status" value="1"/>
</dbReference>
<feature type="domain" description="AAA+ ATPase" evidence="2">
    <location>
        <begin position="123"/>
        <end position="248"/>
    </location>
</feature>
<dbReference type="Proteomes" id="UP001461341">
    <property type="component" value="Chromosome"/>
</dbReference>
<dbReference type="InterPro" id="IPR006321">
    <property type="entry name" value="PilT/PilU"/>
</dbReference>
<dbReference type="InterPro" id="IPR001482">
    <property type="entry name" value="T2SS/T4SS_dom"/>
</dbReference>
<proteinExistence type="inferred from homology"/>
<dbReference type="InterPro" id="IPR003593">
    <property type="entry name" value="AAA+_ATPase"/>
</dbReference>
<gene>
    <name evidence="3" type="ORF">QBE54_07075</name>
</gene>
<dbReference type="SMART" id="SM00382">
    <property type="entry name" value="AAA"/>
    <property type="match status" value="1"/>
</dbReference>
<reference evidence="3 4" key="1">
    <citation type="submission" date="2023-03" db="EMBL/GenBank/DDBJ databases">
        <title>Novel Species.</title>
        <authorList>
            <person name="Ma S."/>
        </authorList>
    </citation>
    <scope>NUCLEOTIDE SEQUENCE [LARGE SCALE GENOMIC DNA]</scope>
    <source>
        <strain evidence="3 4">B11</strain>
    </source>
</reference>
<dbReference type="PANTHER" id="PTHR30486">
    <property type="entry name" value="TWITCHING MOTILITY PROTEIN PILT"/>
    <property type="match status" value="1"/>
</dbReference>
<evidence type="ECO:0000313" key="4">
    <source>
        <dbReference type="Proteomes" id="UP001461341"/>
    </source>
</evidence>
<sequence length="353" mass="39305">MDIIELLKEVIERGASDLHLTVGKPPTFRIDGRLIFSDHPPLSSQDTEEMARSLLDSKRWQKFVEENELDFSTGIPQVGRFRVNVYRQRGSCGLAIRALSYHIPSMEELGLPVSVLQKLASLPRGLILVTGPTGSGKSTTLASMIDYINSTRSCHIVTIEDPIEYLHAHKKSLVNQREVGSDTPSFESALVHALRQDPDVILVGEMRNLETVNIALQAAETGHLVMATLHTNNAPQSVDRIIDIFPPHQQLQVRVQLASCIQGIISQQLLPRADGKGRVPACEVMIANNAIRNLIREGKSYQIYSVMQTNRAQGMITMDQALFELYQKGLITWESALERAVDPKELLLWKGGK</sequence>
<protein>
    <submittedName>
        <fullName evidence="3">Type IV pilus twitching motility protein PilT</fullName>
    </submittedName>
</protein>
<dbReference type="RefSeq" id="WP_369017502.1">
    <property type="nucleotide sequence ID" value="NZ_CP121689.1"/>
</dbReference>
<evidence type="ECO:0000313" key="3">
    <source>
        <dbReference type="EMBL" id="WZL75355.1"/>
    </source>
</evidence>
<dbReference type="SUPFAM" id="SSF52540">
    <property type="entry name" value="P-loop containing nucleoside triphosphate hydrolases"/>
    <property type="match status" value="1"/>
</dbReference>
<accession>A0ABZ2YCD9</accession>
<dbReference type="InterPro" id="IPR050921">
    <property type="entry name" value="T4SS_GSP_E_ATPase"/>
</dbReference>
<dbReference type="CDD" id="cd01131">
    <property type="entry name" value="PilT"/>
    <property type="match status" value="1"/>
</dbReference>
<dbReference type="NCBIfam" id="TIGR01420">
    <property type="entry name" value="pilT_fam"/>
    <property type="match status" value="1"/>
</dbReference>
<comment type="similarity">
    <text evidence="1">Belongs to the GSP E family.</text>
</comment>
<dbReference type="Gene3D" id="3.30.450.90">
    <property type="match status" value="1"/>
</dbReference>
<evidence type="ECO:0000259" key="2">
    <source>
        <dbReference type="SMART" id="SM00382"/>
    </source>
</evidence>